<feature type="region of interest" description="Disordered" evidence="1">
    <location>
        <begin position="1"/>
        <end position="32"/>
    </location>
</feature>
<keyword evidence="3" id="KW-1185">Reference proteome</keyword>
<dbReference type="EMBL" id="BAAAUW010000052">
    <property type="protein sequence ID" value="GAA3279486.1"/>
    <property type="molecule type" value="Genomic_DNA"/>
</dbReference>
<name>A0ABP6R7C4_9ACTN</name>
<dbReference type="Proteomes" id="UP001500728">
    <property type="component" value="Unassembled WGS sequence"/>
</dbReference>
<evidence type="ECO:0000313" key="2">
    <source>
        <dbReference type="EMBL" id="GAA3279486.1"/>
    </source>
</evidence>
<feature type="compositionally biased region" description="Low complexity" evidence="1">
    <location>
        <begin position="103"/>
        <end position="116"/>
    </location>
</feature>
<organism evidence="2 3">
    <name type="scientific">Streptomyces labedae</name>
    <dbReference type="NCBI Taxonomy" id="285569"/>
    <lineage>
        <taxon>Bacteria</taxon>
        <taxon>Bacillati</taxon>
        <taxon>Actinomycetota</taxon>
        <taxon>Actinomycetes</taxon>
        <taxon>Kitasatosporales</taxon>
        <taxon>Streptomycetaceae</taxon>
        <taxon>Streptomyces</taxon>
    </lineage>
</organism>
<protein>
    <submittedName>
        <fullName evidence="2">Uncharacterized protein</fullName>
    </submittedName>
</protein>
<comment type="caution">
    <text evidence="2">The sequence shown here is derived from an EMBL/GenBank/DDBJ whole genome shotgun (WGS) entry which is preliminary data.</text>
</comment>
<gene>
    <name evidence="2" type="ORF">GCM10010469_64260</name>
</gene>
<sequence>MPSGAVRGAPGGVPPAGRPWSAGAPTGAVPGLRSLLPDGTRVPLATAVPSALRPGAPMAVPAAAPFRRSGGVLEEPPRLPDAEPSVLRPAPAGVCGGGAAGAVPGPGAARPTGRDPASADTALRCSGGAADGAPGSEPARPPRVGARPAGRLSVGRVRRRGVFLGRPASGEGDTEVLVVGTRGGTAAGERRGVLLMTLCTRAPF</sequence>
<evidence type="ECO:0000256" key="1">
    <source>
        <dbReference type="SAM" id="MobiDB-lite"/>
    </source>
</evidence>
<feature type="region of interest" description="Disordered" evidence="1">
    <location>
        <begin position="103"/>
        <end position="148"/>
    </location>
</feature>
<proteinExistence type="predicted"/>
<evidence type="ECO:0000313" key="3">
    <source>
        <dbReference type="Proteomes" id="UP001500728"/>
    </source>
</evidence>
<reference evidence="3" key="1">
    <citation type="journal article" date="2019" name="Int. J. Syst. Evol. Microbiol.">
        <title>The Global Catalogue of Microorganisms (GCM) 10K type strain sequencing project: providing services to taxonomists for standard genome sequencing and annotation.</title>
        <authorList>
            <consortium name="The Broad Institute Genomics Platform"/>
            <consortium name="The Broad Institute Genome Sequencing Center for Infectious Disease"/>
            <person name="Wu L."/>
            <person name="Ma J."/>
        </authorList>
    </citation>
    <scope>NUCLEOTIDE SEQUENCE [LARGE SCALE GENOMIC DNA]</scope>
    <source>
        <strain evidence="3">JCM 9381</strain>
    </source>
</reference>
<accession>A0ABP6R7C4</accession>